<evidence type="ECO:0000256" key="2">
    <source>
        <dbReference type="ARBA" id="ARBA00004651"/>
    </source>
</evidence>
<dbReference type="Pfam" id="PF00512">
    <property type="entry name" value="HisKA"/>
    <property type="match status" value="1"/>
</dbReference>
<evidence type="ECO:0000256" key="4">
    <source>
        <dbReference type="ARBA" id="ARBA00022475"/>
    </source>
</evidence>
<evidence type="ECO:0000256" key="3">
    <source>
        <dbReference type="ARBA" id="ARBA00012438"/>
    </source>
</evidence>
<feature type="transmembrane region" description="Helical" evidence="9">
    <location>
        <begin position="116"/>
        <end position="133"/>
    </location>
</feature>
<sequence length="422" mass="45723">MPQNSTGIRPQTLVLLRWIAAAGQSAAVLATSYLLGFELPVFECLGVIGMLVLSNLVIGMGRTRLTGYHVTRILVFDIAQLTALIYLTGGLQNPFSLLILVPVTVSATMLSKKATIGLSVVALLAVSFLAFQHRPLPWSGTPLEIPMIYVIGIWTAVSVAIVFTTIYLWSLMEESRRTAKALAEAESALTRQQRMSDLGGLAAAAAHELGSPLATIAVVAKELSNDVPEDSPLAEDIELLISQSDRCREILASLRQRPETKGGAPYEQVLLTDLAQEILDTYLPDGVTADLAIEADNQGGEPEFTRKPELVQGLGNVIQNAGQFAKNTVSLQLFWNEDEVRITIRDDGPGFPRQVLDSIGEPYISTRTSTGNHMGLGIFIAKTLLERVGARVLFRNLVAGNGMQAGGAQVMIRWKRDVFDTK</sequence>
<keyword evidence="9" id="KW-0812">Transmembrane</keyword>
<keyword evidence="12" id="KW-1185">Reference proteome</keyword>
<dbReference type="GO" id="GO:0005524">
    <property type="term" value="F:ATP binding"/>
    <property type="evidence" value="ECO:0007669"/>
    <property type="project" value="UniProtKB-KW"/>
</dbReference>
<feature type="transmembrane region" description="Helical" evidence="9">
    <location>
        <begin position="70"/>
        <end position="89"/>
    </location>
</feature>
<dbReference type="Pfam" id="PF25323">
    <property type="entry name" value="6TM_PilS"/>
    <property type="match status" value="1"/>
</dbReference>
<keyword evidence="9" id="KW-0472">Membrane</keyword>
<accession>A0A3D9HDX5</accession>
<dbReference type="InterPro" id="IPR050980">
    <property type="entry name" value="2C_sensor_his_kinase"/>
</dbReference>
<dbReference type="InterPro" id="IPR005467">
    <property type="entry name" value="His_kinase_dom"/>
</dbReference>
<dbReference type="InterPro" id="IPR036097">
    <property type="entry name" value="HisK_dim/P_sf"/>
</dbReference>
<dbReference type="Pfam" id="PF02518">
    <property type="entry name" value="HATPase_c"/>
    <property type="match status" value="1"/>
</dbReference>
<comment type="subcellular location">
    <subcellularLocation>
        <location evidence="2">Cell membrane</location>
        <topology evidence="2">Multi-pass membrane protein</topology>
    </subcellularLocation>
</comment>
<keyword evidence="5" id="KW-0808">Transferase</keyword>
<dbReference type="PANTHER" id="PTHR44936:SF10">
    <property type="entry name" value="SENSOR PROTEIN RSTB"/>
    <property type="match status" value="1"/>
</dbReference>
<dbReference type="InterPro" id="IPR003661">
    <property type="entry name" value="HisK_dim/P_dom"/>
</dbReference>
<dbReference type="InterPro" id="IPR036890">
    <property type="entry name" value="HATPase_C_sf"/>
</dbReference>
<dbReference type="RefSeq" id="WP_115937975.1">
    <property type="nucleotide sequence ID" value="NZ_QRDW01000009.1"/>
</dbReference>
<dbReference type="PROSITE" id="PS50109">
    <property type="entry name" value="HIS_KIN"/>
    <property type="match status" value="1"/>
</dbReference>
<keyword evidence="7 11" id="KW-0418">Kinase</keyword>
<protein>
    <recommendedName>
        <fullName evidence="3">histidine kinase</fullName>
        <ecNumber evidence="3">2.7.13.3</ecNumber>
    </recommendedName>
</protein>
<dbReference type="InterPro" id="IPR003594">
    <property type="entry name" value="HATPase_dom"/>
</dbReference>
<keyword evidence="6" id="KW-0547">Nucleotide-binding</keyword>
<dbReference type="PANTHER" id="PTHR44936">
    <property type="entry name" value="SENSOR PROTEIN CREC"/>
    <property type="match status" value="1"/>
</dbReference>
<feature type="transmembrane region" description="Helical" evidence="9">
    <location>
        <begin position="95"/>
        <end position="111"/>
    </location>
</feature>
<evidence type="ECO:0000256" key="6">
    <source>
        <dbReference type="ARBA" id="ARBA00022741"/>
    </source>
</evidence>
<keyword evidence="8" id="KW-0067">ATP-binding</keyword>
<evidence type="ECO:0000256" key="5">
    <source>
        <dbReference type="ARBA" id="ARBA00022679"/>
    </source>
</evidence>
<dbReference type="EMBL" id="QRDW01000009">
    <property type="protein sequence ID" value="RED47670.1"/>
    <property type="molecule type" value="Genomic_DNA"/>
</dbReference>
<proteinExistence type="predicted"/>
<evidence type="ECO:0000256" key="1">
    <source>
        <dbReference type="ARBA" id="ARBA00000085"/>
    </source>
</evidence>
<dbReference type="GO" id="GO:0005886">
    <property type="term" value="C:plasma membrane"/>
    <property type="evidence" value="ECO:0007669"/>
    <property type="project" value="UniProtKB-SubCell"/>
</dbReference>
<evidence type="ECO:0000256" key="8">
    <source>
        <dbReference type="ARBA" id="ARBA00022840"/>
    </source>
</evidence>
<name>A0A3D9HDX5_9PROT</name>
<evidence type="ECO:0000313" key="11">
    <source>
        <dbReference type="EMBL" id="RED47670.1"/>
    </source>
</evidence>
<feature type="domain" description="Histidine kinase" evidence="10">
    <location>
        <begin position="204"/>
        <end position="418"/>
    </location>
</feature>
<reference evidence="11 12" key="1">
    <citation type="submission" date="2018-07" db="EMBL/GenBank/DDBJ databases">
        <title>Genomic Encyclopedia of Type Strains, Phase III (KMG-III): the genomes of soil and plant-associated and newly described type strains.</title>
        <authorList>
            <person name="Whitman W."/>
        </authorList>
    </citation>
    <scope>NUCLEOTIDE SEQUENCE [LARGE SCALE GENOMIC DNA]</scope>
    <source>
        <strain evidence="11 12">CECT 8488</strain>
    </source>
</reference>
<feature type="transmembrane region" description="Helical" evidence="9">
    <location>
        <begin position="40"/>
        <end position="58"/>
    </location>
</feature>
<evidence type="ECO:0000313" key="12">
    <source>
        <dbReference type="Proteomes" id="UP000256845"/>
    </source>
</evidence>
<feature type="transmembrane region" description="Helical" evidence="9">
    <location>
        <begin position="145"/>
        <end position="169"/>
    </location>
</feature>
<dbReference type="OrthoDB" id="9785252at2"/>
<dbReference type="EC" id="2.7.13.3" evidence="3"/>
<dbReference type="SUPFAM" id="SSF55874">
    <property type="entry name" value="ATPase domain of HSP90 chaperone/DNA topoisomerase II/histidine kinase"/>
    <property type="match status" value="1"/>
</dbReference>
<dbReference type="Gene3D" id="1.10.287.130">
    <property type="match status" value="1"/>
</dbReference>
<dbReference type="AlphaFoldDB" id="A0A3D9HDX5"/>
<keyword evidence="4" id="KW-1003">Cell membrane</keyword>
<dbReference type="Gene3D" id="3.30.565.10">
    <property type="entry name" value="Histidine kinase-like ATPase, C-terminal domain"/>
    <property type="match status" value="1"/>
</dbReference>
<evidence type="ECO:0000256" key="7">
    <source>
        <dbReference type="ARBA" id="ARBA00022777"/>
    </source>
</evidence>
<comment type="catalytic activity">
    <reaction evidence="1">
        <text>ATP + protein L-histidine = ADP + protein N-phospho-L-histidine.</text>
        <dbReference type="EC" id="2.7.13.3"/>
    </reaction>
</comment>
<dbReference type="SUPFAM" id="SSF47384">
    <property type="entry name" value="Homodimeric domain of signal transducing histidine kinase"/>
    <property type="match status" value="1"/>
</dbReference>
<gene>
    <name evidence="11" type="ORF">DFP90_10934</name>
</gene>
<dbReference type="CDD" id="cd00082">
    <property type="entry name" value="HisKA"/>
    <property type="match status" value="1"/>
</dbReference>
<dbReference type="NCBIfam" id="NF033792">
    <property type="entry name" value="ActS_PrrB_HisK"/>
    <property type="match status" value="1"/>
</dbReference>
<keyword evidence="9" id="KW-1133">Transmembrane helix</keyword>
<dbReference type="SMART" id="SM00388">
    <property type="entry name" value="HisKA"/>
    <property type="match status" value="1"/>
</dbReference>
<evidence type="ECO:0000259" key="10">
    <source>
        <dbReference type="PROSITE" id="PS50109"/>
    </source>
</evidence>
<evidence type="ECO:0000256" key="9">
    <source>
        <dbReference type="SAM" id="Phobius"/>
    </source>
</evidence>
<dbReference type="GO" id="GO:0000155">
    <property type="term" value="F:phosphorelay sensor kinase activity"/>
    <property type="evidence" value="ECO:0007669"/>
    <property type="project" value="InterPro"/>
</dbReference>
<dbReference type="SMART" id="SM00387">
    <property type="entry name" value="HATPase_c"/>
    <property type="match status" value="1"/>
</dbReference>
<dbReference type="InterPro" id="IPR047770">
    <property type="entry name" value="RegB"/>
</dbReference>
<dbReference type="Proteomes" id="UP000256845">
    <property type="component" value="Unassembled WGS sequence"/>
</dbReference>
<comment type="caution">
    <text evidence="11">The sequence shown here is derived from an EMBL/GenBank/DDBJ whole genome shotgun (WGS) entry which is preliminary data.</text>
</comment>
<organism evidence="11 12">
    <name type="scientific">Aestuariispira insulae</name>
    <dbReference type="NCBI Taxonomy" id="1461337"/>
    <lineage>
        <taxon>Bacteria</taxon>
        <taxon>Pseudomonadati</taxon>
        <taxon>Pseudomonadota</taxon>
        <taxon>Alphaproteobacteria</taxon>
        <taxon>Rhodospirillales</taxon>
        <taxon>Kiloniellaceae</taxon>
        <taxon>Aestuariispira</taxon>
    </lineage>
</organism>